<protein>
    <recommendedName>
        <fullName evidence="3">Gfo/Idh/MocA-like oxidoreductase C-terminal domain-containing protein</fullName>
    </recommendedName>
</protein>
<evidence type="ECO:0000313" key="2">
    <source>
        <dbReference type="Proteomes" id="UP000679690"/>
    </source>
</evidence>
<dbReference type="InterPro" id="IPR011044">
    <property type="entry name" value="Quino_amine_DH_bsu"/>
</dbReference>
<gene>
    <name evidence="1" type="ORF">J5X75_08760</name>
</gene>
<dbReference type="SUPFAM" id="SSF50969">
    <property type="entry name" value="YVTN repeat-like/Quinoprotein amine dehydrogenase"/>
    <property type="match status" value="1"/>
</dbReference>
<sequence>MNADQFHAFARTVVIRAKEGVRGWRMAYPAARLIRAGDRGSRIAVDAVWEAWLCDGHPRWWAALRRWRRPARRGSALNTGIHDADLVHHLSLAALDDPEIGWSPTGIVHAAEMTGHPICRIARRRILDLGENLWIDDICLAAVGRDGAIAFLGDHRLVPVEPPAHAAYLLLTGQQQRYWEVDPDQRLLVRAYRERPDLRPALREAMPGFGDVNPVRTMGAALTGVRMDRDEVAFLSRRLAEDRDEDGLWRLAGNLPPADAVMALRRADPDWRPPGSADADLHALLRTADEQRLRDRIESLTGPRTLHVGGMVVHGAFSTDDRMLAVVTLAIGARLWVFDLERGTPPAEFPLDGYGPALVSFEGHRPMVSQWWPDGDPTRSTLWRIDAGRRTGRTMPGWPHQLLPVTVDGTTQVTLSRFDPSSQTNTLMLARRNGPPAFRPPEITVPRGAPAWAGDQAIGRLLATDPLRRRVAFANTRIMVAELARGNRLRGLAVSEIGTYAPQALCLGGGDQVFTSDHRRTTRWLINGGRLEQGGSTDLVSGRLVWVPYRDAVLVDGRGRGFRYLDAETLRPLERPGGLDGMRGDALLWGAANGSHAAGRTGRVDVVLASAVALADLARRPMSEATAADHETLAAARRSPVLREQAGILLDVLEANHLRRTGGPPPVPDDR</sequence>
<reference evidence="1 2" key="1">
    <citation type="submission" date="2021-03" db="EMBL/GenBank/DDBJ databases">
        <title>Actinoplanes flavus sp. nov., a novel actinomycete isolated from Coconut Palm rhizosphere soil.</title>
        <authorList>
            <person name="Luo X."/>
        </authorList>
    </citation>
    <scope>NUCLEOTIDE SEQUENCE [LARGE SCALE GENOMIC DNA]</scope>
    <source>
        <strain evidence="1 2">NEAU-H7</strain>
    </source>
</reference>
<dbReference type="RefSeq" id="WP_208466800.1">
    <property type="nucleotide sequence ID" value="NZ_JAGFNS010000004.1"/>
</dbReference>
<name>A0ABS3UFP6_9ACTN</name>
<organism evidence="1 2">
    <name type="scientific">Actinoplanes flavus</name>
    <dbReference type="NCBI Taxonomy" id="2820290"/>
    <lineage>
        <taxon>Bacteria</taxon>
        <taxon>Bacillati</taxon>
        <taxon>Actinomycetota</taxon>
        <taxon>Actinomycetes</taxon>
        <taxon>Micromonosporales</taxon>
        <taxon>Micromonosporaceae</taxon>
        <taxon>Actinoplanes</taxon>
    </lineage>
</organism>
<evidence type="ECO:0000313" key="1">
    <source>
        <dbReference type="EMBL" id="MBO3737610.1"/>
    </source>
</evidence>
<accession>A0ABS3UFP6</accession>
<comment type="caution">
    <text evidence="1">The sequence shown here is derived from an EMBL/GenBank/DDBJ whole genome shotgun (WGS) entry which is preliminary data.</text>
</comment>
<proteinExistence type="predicted"/>
<keyword evidence="2" id="KW-1185">Reference proteome</keyword>
<dbReference type="Proteomes" id="UP000679690">
    <property type="component" value="Unassembled WGS sequence"/>
</dbReference>
<evidence type="ECO:0008006" key="3">
    <source>
        <dbReference type="Google" id="ProtNLM"/>
    </source>
</evidence>
<dbReference type="EMBL" id="JAGFNS010000004">
    <property type="protein sequence ID" value="MBO3737610.1"/>
    <property type="molecule type" value="Genomic_DNA"/>
</dbReference>